<feature type="transmembrane region" description="Helical" evidence="9">
    <location>
        <begin position="207"/>
        <end position="226"/>
    </location>
</feature>
<dbReference type="GO" id="GO:0016020">
    <property type="term" value="C:membrane"/>
    <property type="evidence" value="ECO:0007669"/>
    <property type="project" value="UniProtKB-SubCell"/>
</dbReference>
<reference evidence="10" key="1">
    <citation type="submission" date="2022-03" db="EMBL/GenBank/DDBJ databases">
        <authorList>
            <person name="Martin C."/>
        </authorList>
    </citation>
    <scope>NUCLEOTIDE SEQUENCE</scope>
</reference>
<feature type="transmembrane region" description="Helical" evidence="9">
    <location>
        <begin position="72"/>
        <end position="89"/>
    </location>
</feature>
<evidence type="ECO:0000313" key="10">
    <source>
        <dbReference type="EMBL" id="CAH1792473.1"/>
    </source>
</evidence>
<evidence type="ECO:0000256" key="6">
    <source>
        <dbReference type="ARBA" id="ARBA00035673"/>
    </source>
</evidence>
<evidence type="ECO:0000256" key="5">
    <source>
        <dbReference type="ARBA" id="ARBA00023136"/>
    </source>
</evidence>
<evidence type="ECO:0000256" key="2">
    <source>
        <dbReference type="ARBA" id="ARBA00007375"/>
    </source>
</evidence>
<accession>A0A8S4PE41</accession>
<evidence type="ECO:0000256" key="8">
    <source>
        <dbReference type="ARBA" id="ARBA00049560"/>
    </source>
</evidence>
<sequence length="228" mass="25701">MGLEQKLVTFIIFLAFYFINHKPHLGYPEESYRTVISKILPVATLLGIVLTSKISTEFGEKIHEARKDYKKFIGIGLFFSMFGDACLVWRHQFFIPGVLFFAVAQMSYLRAFKLDPFGPLGVFLVFYGSALGLYAWFWVSIDDSILSLLVAIYTVLILGMAWRSFVELRLTGTLRSVFACFGAFAFTFSDLIIAVDKWKFEVDNASALVMISYYAAQFGLAMSVAVSS</sequence>
<evidence type="ECO:0000256" key="3">
    <source>
        <dbReference type="ARBA" id="ARBA00022692"/>
    </source>
</evidence>
<keyword evidence="5 9" id="KW-0472">Membrane</keyword>
<keyword evidence="11" id="KW-1185">Reference proteome</keyword>
<comment type="similarity">
    <text evidence="2">Belongs to the TMEM86 family.</text>
</comment>
<dbReference type="InterPro" id="IPR012506">
    <property type="entry name" value="TMEM86B-like"/>
</dbReference>
<name>A0A8S4PE41_OWEFU</name>
<keyword evidence="4 9" id="KW-1133">Transmembrane helix</keyword>
<dbReference type="AlphaFoldDB" id="A0A8S4PE41"/>
<feature type="transmembrane region" description="Helical" evidence="9">
    <location>
        <begin position="31"/>
        <end position="51"/>
    </location>
</feature>
<gene>
    <name evidence="10" type="ORF">OFUS_LOCUS17433</name>
</gene>
<dbReference type="EC" id="3.3.2.2" evidence="6"/>
<dbReference type="PANTHER" id="PTHR31885:SF6">
    <property type="entry name" value="GH04784P"/>
    <property type="match status" value="1"/>
</dbReference>
<dbReference type="GO" id="GO:0047408">
    <property type="term" value="F:alkenylglycerophosphocholine hydrolase activity"/>
    <property type="evidence" value="ECO:0007669"/>
    <property type="project" value="UniProtKB-EC"/>
</dbReference>
<dbReference type="OrthoDB" id="2133758at2759"/>
<evidence type="ECO:0000313" key="11">
    <source>
        <dbReference type="Proteomes" id="UP000749559"/>
    </source>
</evidence>
<comment type="catalytic activity">
    <reaction evidence="7">
        <text>a 1-O-(1Z-alkenyl)-sn-glycero-3-phosphoethanolamine + H2O = a 2,3-saturated aldehyde + sn-glycero-3-phosphoethanolamine</text>
        <dbReference type="Rhea" id="RHEA:16905"/>
        <dbReference type="ChEBI" id="CHEBI:15377"/>
        <dbReference type="ChEBI" id="CHEBI:73359"/>
        <dbReference type="ChEBI" id="CHEBI:77288"/>
        <dbReference type="ChEBI" id="CHEBI:143890"/>
        <dbReference type="EC" id="3.3.2.2"/>
    </reaction>
</comment>
<evidence type="ECO:0000256" key="7">
    <source>
        <dbReference type="ARBA" id="ARBA00049458"/>
    </source>
</evidence>
<feature type="transmembrane region" description="Helical" evidence="9">
    <location>
        <begin position="7"/>
        <end position="25"/>
    </location>
</feature>
<proteinExistence type="inferred from homology"/>
<dbReference type="Pfam" id="PF07947">
    <property type="entry name" value="YhhN"/>
    <property type="match status" value="1"/>
</dbReference>
<evidence type="ECO:0000256" key="9">
    <source>
        <dbReference type="SAM" id="Phobius"/>
    </source>
</evidence>
<feature type="transmembrane region" description="Helical" evidence="9">
    <location>
        <begin position="95"/>
        <end position="112"/>
    </location>
</feature>
<comment type="catalytic activity">
    <reaction evidence="8">
        <text>a 1-O-(1Z-alkenyl)-sn-glycero-3-phosphocholine + H2O = a 2,3-saturated aldehyde + sn-glycerol 3-phosphocholine</text>
        <dbReference type="Rhea" id="RHEA:22544"/>
        <dbReference type="ChEBI" id="CHEBI:15377"/>
        <dbReference type="ChEBI" id="CHEBI:16870"/>
        <dbReference type="ChEBI" id="CHEBI:73359"/>
        <dbReference type="ChEBI" id="CHEBI:77287"/>
        <dbReference type="EC" id="3.3.2.2"/>
    </reaction>
</comment>
<keyword evidence="3 9" id="KW-0812">Transmembrane</keyword>
<evidence type="ECO:0000256" key="4">
    <source>
        <dbReference type="ARBA" id="ARBA00022989"/>
    </source>
</evidence>
<comment type="subcellular location">
    <subcellularLocation>
        <location evidence="1">Membrane</location>
        <topology evidence="1">Multi-pass membrane protein</topology>
    </subcellularLocation>
</comment>
<dbReference type="EMBL" id="CAIIXF020000008">
    <property type="protein sequence ID" value="CAH1792473.1"/>
    <property type="molecule type" value="Genomic_DNA"/>
</dbReference>
<dbReference type="PANTHER" id="PTHR31885">
    <property type="entry name" value="GH04784P"/>
    <property type="match status" value="1"/>
</dbReference>
<feature type="transmembrane region" description="Helical" evidence="9">
    <location>
        <begin position="177"/>
        <end position="195"/>
    </location>
</feature>
<protein>
    <recommendedName>
        <fullName evidence="6">lysoplasmalogenase</fullName>
        <ecNumber evidence="6">3.3.2.2</ecNumber>
    </recommendedName>
</protein>
<dbReference type="Proteomes" id="UP000749559">
    <property type="component" value="Unassembled WGS sequence"/>
</dbReference>
<organism evidence="10 11">
    <name type="scientific">Owenia fusiformis</name>
    <name type="common">Polychaete worm</name>
    <dbReference type="NCBI Taxonomy" id="6347"/>
    <lineage>
        <taxon>Eukaryota</taxon>
        <taxon>Metazoa</taxon>
        <taxon>Spiralia</taxon>
        <taxon>Lophotrochozoa</taxon>
        <taxon>Annelida</taxon>
        <taxon>Polychaeta</taxon>
        <taxon>Sedentaria</taxon>
        <taxon>Canalipalpata</taxon>
        <taxon>Sabellida</taxon>
        <taxon>Oweniida</taxon>
        <taxon>Oweniidae</taxon>
        <taxon>Owenia</taxon>
    </lineage>
</organism>
<evidence type="ECO:0000256" key="1">
    <source>
        <dbReference type="ARBA" id="ARBA00004141"/>
    </source>
</evidence>
<feature type="transmembrane region" description="Helical" evidence="9">
    <location>
        <begin position="119"/>
        <end position="139"/>
    </location>
</feature>
<comment type="caution">
    <text evidence="10">The sequence shown here is derived from an EMBL/GenBank/DDBJ whole genome shotgun (WGS) entry which is preliminary data.</text>
</comment>
<feature type="transmembrane region" description="Helical" evidence="9">
    <location>
        <begin position="145"/>
        <end position="165"/>
    </location>
</feature>